<evidence type="ECO:0000313" key="7">
    <source>
        <dbReference type="EMBL" id="GAA3570791.1"/>
    </source>
</evidence>
<evidence type="ECO:0000259" key="6">
    <source>
        <dbReference type="SMART" id="SM00861"/>
    </source>
</evidence>
<dbReference type="InterPro" id="IPR029061">
    <property type="entry name" value="THDP-binding"/>
</dbReference>
<comment type="subunit">
    <text evidence="2">Homodimer.</text>
</comment>
<evidence type="ECO:0000256" key="2">
    <source>
        <dbReference type="ARBA" id="ARBA00011738"/>
    </source>
</evidence>
<evidence type="ECO:0000313" key="8">
    <source>
        <dbReference type="Proteomes" id="UP001500707"/>
    </source>
</evidence>
<proteinExistence type="predicted"/>
<dbReference type="Gene3D" id="3.40.50.970">
    <property type="match status" value="1"/>
</dbReference>
<accession>A0ABP6XRA7</accession>
<dbReference type="Pfam" id="PF02779">
    <property type="entry name" value="Transket_pyr"/>
    <property type="match status" value="1"/>
</dbReference>
<dbReference type="InterPro" id="IPR005477">
    <property type="entry name" value="Dxylulose-5-P_synthase"/>
</dbReference>
<reference evidence="8" key="1">
    <citation type="journal article" date="2019" name="Int. J. Syst. Evol. Microbiol.">
        <title>The Global Catalogue of Microorganisms (GCM) 10K type strain sequencing project: providing services to taxonomists for standard genome sequencing and annotation.</title>
        <authorList>
            <consortium name="The Broad Institute Genomics Platform"/>
            <consortium name="The Broad Institute Genome Sequencing Center for Infectious Disease"/>
            <person name="Wu L."/>
            <person name="Ma J."/>
        </authorList>
    </citation>
    <scope>NUCLEOTIDE SEQUENCE [LARGE SCALE GENOMIC DNA]</scope>
    <source>
        <strain evidence="8">JCM 17656</strain>
    </source>
</reference>
<dbReference type="PANTHER" id="PTHR43322">
    <property type="entry name" value="1-D-DEOXYXYLULOSE 5-PHOSPHATE SYNTHASE-RELATED"/>
    <property type="match status" value="1"/>
</dbReference>
<keyword evidence="3" id="KW-0808">Transferase</keyword>
<comment type="caution">
    <text evidence="7">The sequence shown here is derived from an EMBL/GenBank/DDBJ whole genome shotgun (WGS) entry which is preliminary data.</text>
</comment>
<protein>
    <recommendedName>
        <fullName evidence="6">Transketolase-like pyrimidine-binding domain-containing protein</fullName>
    </recommendedName>
</protein>
<gene>
    <name evidence="7" type="ORF">GCM10022295_60880</name>
</gene>
<dbReference type="CDD" id="cd07033">
    <property type="entry name" value="TPP_PYR_DXS_TK_like"/>
    <property type="match status" value="1"/>
</dbReference>
<dbReference type="InterPro" id="IPR005475">
    <property type="entry name" value="Transketolase-like_Pyr-bd"/>
</dbReference>
<sequence>MNVSVDEVVGRFVARVPGTVLVSCDSYAGPPVERHVDVGIREMTAVSVAAGLAAEGMRPLVLGLSAFVLTRAFAQIRQDIVLNDLPVTVVGKGSGRALAPMGPTHCMPHDLPILTALAPLPVVCPVTANEFSAALESAHAEARPAYVRVGTLLSAPDALDQPPFPTQSMGAGEATLIAAGADVATAYRAARSSARPVRVFALHRLLPAPSAGLQDVNGTVVVLEHEAPGLADLIRGHLPRTATVVVWRPKDVPDGPDAGSVLADDVLRHVDRAFQIELTNKEES</sequence>
<keyword evidence="8" id="KW-1185">Reference proteome</keyword>
<evidence type="ECO:0000256" key="3">
    <source>
        <dbReference type="ARBA" id="ARBA00022679"/>
    </source>
</evidence>
<dbReference type="SMART" id="SM00861">
    <property type="entry name" value="Transket_pyr"/>
    <property type="match status" value="1"/>
</dbReference>
<evidence type="ECO:0000256" key="1">
    <source>
        <dbReference type="ARBA" id="ARBA00001946"/>
    </source>
</evidence>
<keyword evidence="5" id="KW-0786">Thiamine pyrophosphate</keyword>
<feature type="domain" description="Transketolase-like pyrimidine-binding" evidence="6">
    <location>
        <begin position="1"/>
        <end position="155"/>
    </location>
</feature>
<organism evidence="7 8">
    <name type="scientific">Streptomyces osmaniensis</name>
    <dbReference type="NCBI Taxonomy" id="593134"/>
    <lineage>
        <taxon>Bacteria</taxon>
        <taxon>Bacillati</taxon>
        <taxon>Actinomycetota</taxon>
        <taxon>Actinomycetes</taxon>
        <taxon>Kitasatosporales</taxon>
        <taxon>Streptomycetaceae</taxon>
        <taxon>Streptomyces</taxon>
    </lineage>
</organism>
<dbReference type="Proteomes" id="UP001500707">
    <property type="component" value="Unassembled WGS sequence"/>
</dbReference>
<name>A0ABP6XRA7_9ACTN</name>
<evidence type="ECO:0000256" key="4">
    <source>
        <dbReference type="ARBA" id="ARBA00022842"/>
    </source>
</evidence>
<dbReference type="PANTHER" id="PTHR43322:SF5">
    <property type="entry name" value="1-DEOXY-D-XYLULOSE-5-PHOSPHATE SYNTHASE, CHLOROPLASTIC"/>
    <property type="match status" value="1"/>
</dbReference>
<dbReference type="SUPFAM" id="SSF52518">
    <property type="entry name" value="Thiamin diphosphate-binding fold (THDP-binding)"/>
    <property type="match status" value="1"/>
</dbReference>
<comment type="cofactor">
    <cofactor evidence="1">
        <name>Mg(2+)</name>
        <dbReference type="ChEBI" id="CHEBI:18420"/>
    </cofactor>
</comment>
<keyword evidence="4" id="KW-0460">Magnesium</keyword>
<dbReference type="EMBL" id="BAABCE010000012">
    <property type="protein sequence ID" value="GAA3570791.1"/>
    <property type="molecule type" value="Genomic_DNA"/>
</dbReference>
<evidence type="ECO:0000256" key="5">
    <source>
        <dbReference type="ARBA" id="ARBA00023052"/>
    </source>
</evidence>